<feature type="transmembrane region" description="Helical" evidence="1">
    <location>
        <begin position="72"/>
        <end position="92"/>
    </location>
</feature>
<proteinExistence type="predicted"/>
<evidence type="ECO:0000313" key="3">
    <source>
        <dbReference type="Proteomes" id="UP001234343"/>
    </source>
</evidence>
<dbReference type="RefSeq" id="WP_289366752.1">
    <property type="nucleotide sequence ID" value="NZ_JAUCBP010000013.1"/>
</dbReference>
<evidence type="ECO:0000256" key="1">
    <source>
        <dbReference type="SAM" id="Phobius"/>
    </source>
</evidence>
<dbReference type="EMBL" id="JAUCBP010000013">
    <property type="protein sequence ID" value="MDM7862008.1"/>
    <property type="molecule type" value="Genomic_DNA"/>
</dbReference>
<accession>A0ABT7T0R0</accession>
<feature type="transmembrane region" description="Helical" evidence="1">
    <location>
        <begin position="188"/>
        <end position="207"/>
    </location>
</feature>
<keyword evidence="1" id="KW-0472">Membrane</keyword>
<comment type="caution">
    <text evidence="2">The sequence shown here is derived from an EMBL/GenBank/DDBJ whole genome shotgun (WGS) entry which is preliminary data.</text>
</comment>
<feature type="transmembrane region" description="Helical" evidence="1">
    <location>
        <begin position="329"/>
        <end position="346"/>
    </location>
</feature>
<keyword evidence="1" id="KW-1133">Transmembrane helix</keyword>
<feature type="transmembrane region" description="Helical" evidence="1">
    <location>
        <begin position="121"/>
        <end position="138"/>
    </location>
</feature>
<protein>
    <submittedName>
        <fullName evidence="2">YjgN family protein</fullName>
    </submittedName>
</protein>
<gene>
    <name evidence="2" type="ORF">QTP81_15500</name>
</gene>
<name>A0ABT7T0R0_9ALTE</name>
<organism evidence="2 3">
    <name type="scientific">Alteromonas arenosi</name>
    <dbReference type="NCBI Taxonomy" id="3055817"/>
    <lineage>
        <taxon>Bacteria</taxon>
        <taxon>Pseudomonadati</taxon>
        <taxon>Pseudomonadota</taxon>
        <taxon>Gammaproteobacteria</taxon>
        <taxon>Alteromonadales</taxon>
        <taxon>Alteromonadaceae</taxon>
        <taxon>Alteromonas/Salinimonas group</taxon>
        <taxon>Alteromonas</taxon>
    </lineage>
</organism>
<keyword evidence="1" id="KW-0812">Transmembrane</keyword>
<dbReference type="InterPro" id="IPR010295">
    <property type="entry name" value="DUF898"/>
</dbReference>
<keyword evidence="3" id="KW-1185">Reference proteome</keyword>
<feature type="transmembrane region" description="Helical" evidence="1">
    <location>
        <begin position="277"/>
        <end position="295"/>
    </location>
</feature>
<feature type="transmembrane region" description="Helical" evidence="1">
    <location>
        <begin position="144"/>
        <end position="167"/>
    </location>
</feature>
<sequence>MESTIDYSNYSLDELIQARQTIDTDTYPARAAELDRLIAERQAIVATTTAETQAQELRRVGVRFHGNAKEFFSIWIVNLLLTLVTLGIYSAWAKVRTNRYFYGNTEIDGHRFAYLAEPLQILKGRIIAAIAFAAFAVLQMINPVFALILMLVFAAFTPLIVVLGLRFKMRMTAYRNVRFQFHGSYGDAFLVFVVWPFLSIFTFYLLMPWVLKKIDQYIIDNTSFGDRSFDTGIKTSEYYANSISASLLFVLVFIVGALVSAFVLAPLSAVEGFDLSVLGILASYLIGFAVASSFYQARIRNHLFGKTKIDSVARLSSQVETFGLVKLRVVNTLAIVFTLGLAIPWAKIRAAKFFADATQITVLSGINEVLAGDNGTVGATAEEAATLFDVDLAVG</sequence>
<reference evidence="2 3" key="1">
    <citation type="submission" date="2023-06" db="EMBL/GenBank/DDBJ databases">
        <title>Alteromonas sp. ASW11-36 isolated from intertidal sand.</title>
        <authorList>
            <person name="Li Y."/>
        </authorList>
    </citation>
    <scope>NUCLEOTIDE SEQUENCE [LARGE SCALE GENOMIC DNA]</scope>
    <source>
        <strain evidence="2 3">ASW11-36</strain>
    </source>
</reference>
<dbReference type="Proteomes" id="UP001234343">
    <property type="component" value="Unassembled WGS sequence"/>
</dbReference>
<dbReference type="Pfam" id="PF05987">
    <property type="entry name" value="DUF898"/>
    <property type="match status" value="1"/>
</dbReference>
<evidence type="ECO:0000313" key="2">
    <source>
        <dbReference type="EMBL" id="MDM7862008.1"/>
    </source>
</evidence>
<feature type="transmembrane region" description="Helical" evidence="1">
    <location>
        <begin position="243"/>
        <end position="265"/>
    </location>
</feature>